<proteinExistence type="inferred from homology"/>
<dbReference type="SUPFAM" id="SSF53335">
    <property type="entry name" value="S-adenosyl-L-methionine-dependent methyltransferases"/>
    <property type="match status" value="1"/>
</dbReference>
<organism evidence="3 4">
    <name type="scientific">Cyclostephanos tholiformis</name>
    <dbReference type="NCBI Taxonomy" id="382380"/>
    <lineage>
        <taxon>Eukaryota</taxon>
        <taxon>Sar</taxon>
        <taxon>Stramenopiles</taxon>
        <taxon>Ochrophyta</taxon>
        <taxon>Bacillariophyta</taxon>
        <taxon>Coscinodiscophyceae</taxon>
        <taxon>Thalassiosirophycidae</taxon>
        <taxon>Stephanodiscales</taxon>
        <taxon>Stephanodiscaceae</taxon>
        <taxon>Cyclostephanos</taxon>
    </lineage>
</organism>
<feature type="compositionally biased region" description="Gly residues" evidence="2">
    <location>
        <begin position="173"/>
        <end position="193"/>
    </location>
</feature>
<dbReference type="Gene3D" id="3.40.50.150">
    <property type="entry name" value="Vaccinia Virus protein VP39"/>
    <property type="match status" value="1"/>
</dbReference>
<dbReference type="Pfam" id="PF06080">
    <property type="entry name" value="DUF938"/>
    <property type="match status" value="1"/>
</dbReference>
<dbReference type="PANTHER" id="PTHR20974">
    <property type="entry name" value="UPF0585 PROTEIN CG18661"/>
    <property type="match status" value="1"/>
</dbReference>
<dbReference type="PANTHER" id="PTHR20974:SF0">
    <property type="entry name" value="UPF0585 PROTEIN CG18661"/>
    <property type="match status" value="1"/>
</dbReference>
<feature type="compositionally biased region" description="Basic and acidic residues" evidence="2">
    <location>
        <begin position="111"/>
        <end position="125"/>
    </location>
</feature>
<sequence length="315" mass="33426">MTNDVDVVDDDDARWILESPSAERNKGPIYDVVLGPLVFPRLIEDARSRALRVTGNDDDDEGWRGGGGGDDVVIRVLELAAGCGVHTVHFASSFLASTSSTSTSTDDDDHDVGLEWHPSDPDPEARLSIDARVRLAGLTGRNIVVLPSNTWTLGLAGGTALGDGGHRDRDGDGGAGRVGGGGGAVDASGGGGIGREEGGDGDPGRDYDDRASYFDLVLCINMIHIAPWEATLGLMECAGTVLRRGGLMVTYGPYKVGGDAVESNLNFDKSLRAKNPEWGVRDIEDVVNAAEKRGMELYQTVEMPSNNLCVLFRKK</sequence>
<dbReference type="Proteomes" id="UP001530377">
    <property type="component" value="Unassembled WGS sequence"/>
</dbReference>
<evidence type="ECO:0000313" key="3">
    <source>
        <dbReference type="EMBL" id="KAL3808699.1"/>
    </source>
</evidence>
<feature type="compositionally biased region" description="Basic and acidic residues" evidence="2">
    <location>
        <begin position="194"/>
        <end position="206"/>
    </location>
</feature>
<comment type="caution">
    <text evidence="3">The sequence shown here is derived from an EMBL/GenBank/DDBJ whole genome shotgun (WGS) entry which is preliminary data.</text>
</comment>
<comment type="similarity">
    <text evidence="1">Belongs to the UPF0585 family.</text>
</comment>
<dbReference type="InterPro" id="IPR010342">
    <property type="entry name" value="DUF938"/>
</dbReference>
<accession>A0ABD3R754</accession>
<protein>
    <submittedName>
        <fullName evidence="3">Uncharacterized protein</fullName>
    </submittedName>
</protein>
<feature type="region of interest" description="Disordered" evidence="2">
    <location>
        <begin position="162"/>
        <end position="206"/>
    </location>
</feature>
<reference evidence="3 4" key="1">
    <citation type="submission" date="2024-10" db="EMBL/GenBank/DDBJ databases">
        <title>Updated reference genomes for cyclostephanoid diatoms.</title>
        <authorList>
            <person name="Roberts W.R."/>
            <person name="Alverson A.J."/>
        </authorList>
    </citation>
    <scope>NUCLEOTIDE SEQUENCE [LARGE SCALE GENOMIC DNA]</scope>
    <source>
        <strain evidence="3 4">AJA228-03</strain>
    </source>
</reference>
<feature type="region of interest" description="Disordered" evidence="2">
    <location>
        <begin position="96"/>
        <end position="125"/>
    </location>
</feature>
<evidence type="ECO:0000313" key="4">
    <source>
        <dbReference type="Proteomes" id="UP001530377"/>
    </source>
</evidence>
<evidence type="ECO:0000256" key="2">
    <source>
        <dbReference type="SAM" id="MobiDB-lite"/>
    </source>
</evidence>
<dbReference type="AlphaFoldDB" id="A0ABD3R754"/>
<evidence type="ECO:0000256" key="1">
    <source>
        <dbReference type="ARBA" id="ARBA00008308"/>
    </source>
</evidence>
<name>A0ABD3R754_9STRA</name>
<dbReference type="InterPro" id="IPR029063">
    <property type="entry name" value="SAM-dependent_MTases_sf"/>
</dbReference>
<dbReference type="EMBL" id="JALLPB020000478">
    <property type="protein sequence ID" value="KAL3808699.1"/>
    <property type="molecule type" value="Genomic_DNA"/>
</dbReference>
<gene>
    <name evidence="3" type="ORF">ACHAXA_010079</name>
</gene>
<keyword evidence="4" id="KW-1185">Reference proteome</keyword>